<protein>
    <submittedName>
        <fullName evidence="2">Uncharacterized protein</fullName>
    </submittedName>
</protein>
<dbReference type="EMBL" id="JAZHXI010000006">
    <property type="protein sequence ID" value="KAL2071000.1"/>
    <property type="molecule type" value="Genomic_DNA"/>
</dbReference>
<accession>A0ABR4CM14</accession>
<name>A0ABR4CM14_9HELO</name>
<keyword evidence="3" id="KW-1185">Reference proteome</keyword>
<feature type="region of interest" description="Disordered" evidence="1">
    <location>
        <begin position="1"/>
        <end position="20"/>
    </location>
</feature>
<evidence type="ECO:0000313" key="3">
    <source>
        <dbReference type="Proteomes" id="UP001595075"/>
    </source>
</evidence>
<evidence type="ECO:0000256" key="1">
    <source>
        <dbReference type="SAM" id="MobiDB-lite"/>
    </source>
</evidence>
<gene>
    <name evidence="2" type="ORF">VTL71DRAFT_14026</name>
</gene>
<reference evidence="2 3" key="1">
    <citation type="journal article" date="2024" name="Commun. Biol.">
        <title>Comparative genomic analysis of thermophilic fungi reveals convergent evolutionary adaptations and gene losses.</title>
        <authorList>
            <person name="Steindorff A.S."/>
            <person name="Aguilar-Pontes M.V."/>
            <person name="Robinson A.J."/>
            <person name="Andreopoulos B."/>
            <person name="LaButti K."/>
            <person name="Kuo A."/>
            <person name="Mondo S."/>
            <person name="Riley R."/>
            <person name="Otillar R."/>
            <person name="Haridas S."/>
            <person name="Lipzen A."/>
            <person name="Grimwood J."/>
            <person name="Schmutz J."/>
            <person name="Clum A."/>
            <person name="Reid I.D."/>
            <person name="Moisan M.C."/>
            <person name="Butler G."/>
            <person name="Nguyen T.T.M."/>
            <person name="Dewar K."/>
            <person name="Conant G."/>
            <person name="Drula E."/>
            <person name="Henrissat B."/>
            <person name="Hansel C."/>
            <person name="Singer S."/>
            <person name="Hutchinson M.I."/>
            <person name="de Vries R.P."/>
            <person name="Natvig D.O."/>
            <person name="Powell A.J."/>
            <person name="Tsang A."/>
            <person name="Grigoriev I.V."/>
        </authorList>
    </citation>
    <scope>NUCLEOTIDE SEQUENCE [LARGE SCALE GENOMIC DNA]</scope>
    <source>
        <strain evidence="2 3">CBS 494.80</strain>
    </source>
</reference>
<sequence>MQKTPNGAETRLAGTEMESYLSLSPPADERKVMMQTRSTASQVQAYSSSPVFDQVFQPTRGLFAAQERGYAQTSAKMTLMGHTILLQILFQTRSIKLQVRTRQDLSSTLIARTDMFGRWIEVD</sequence>
<proteinExistence type="predicted"/>
<evidence type="ECO:0000313" key="2">
    <source>
        <dbReference type="EMBL" id="KAL2071000.1"/>
    </source>
</evidence>
<comment type="caution">
    <text evidence="2">The sequence shown here is derived from an EMBL/GenBank/DDBJ whole genome shotgun (WGS) entry which is preliminary data.</text>
</comment>
<dbReference type="Proteomes" id="UP001595075">
    <property type="component" value="Unassembled WGS sequence"/>
</dbReference>
<organism evidence="2 3">
    <name type="scientific">Oculimacula yallundae</name>
    <dbReference type="NCBI Taxonomy" id="86028"/>
    <lineage>
        <taxon>Eukaryota</taxon>
        <taxon>Fungi</taxon>
        <taxon>Dikarya</taxon>
        <taxon>Ascomycota</taxon>
        <taxon>Pezizomycotina</taxon>
        <taxon>Leotiomycetes</taxon>
        <taxon>Helotiales</taxon>
        <taxon>Ploettnerulaceae</taxon>
        <taxon>Oculimacula</taxon>
    </lineage>
</organism>